<comment type="caution">
    <text evidence="1">The sequence shown here is derived from an EMBL/GenBank/DDBJ whole genome shotgun (WGS) entry which is preliminary data.</text>
</comment>
<dbReference type="Proteomes" id="UP000024635">
    <property type="component" value="Unassembled WGS sequence"/>
</dbReference>
<name>A0A016SHF7_9BILA</name>
<proteinExistence type="predicted"/>
<gene>
    <name evidence="1" type="primary">Acey_s0227.g2814</name>
    <name evidence="1" type="ORF">Y032_0227g2814</name>
</gene>
<reference evidence="2" key="1">
    <citation type="journal article" date="2015" name="Nat. Genet.">
        <title>The genome and transcriptome of the zoonotic hookworm Ancylostoma ceylanicum identify infection-specific gene families.</title>
        <authorList>
            <person name="Schwarz E.M."/>
            <person name="Hu Y."/>
            <person name="Antoshechkin I."/>
            <person name="Miller M.M."/>
            <person name="Sternberg P.W."/>
            <person name="Aroian R.V."/>
        </authorList>
    </citation>
    <scope>NUCLEOTIDE SEQUENCE</scope>
    <source>
        <strain evidence="2">HY135</strain>
    </source>
</reference>
<evidence type="ECO:0000313" key="2">
    <source>
        <dbReference type="Proteomes" id="UP000024635"/>
    </source>
</evidence>
<keyword evidence="2" id="KW-1185">Reference proteome</keyword>
<organism evidence="1 2">
    <name type="scientific">Ancylostoma ceylanicum</name>
    <dbReference type="NCBI Taxonomy" id="53326"/>
    <lineage>
        <taxon>Eukaryota</taxon>
        <taxon>Metazoa</taxon>
        <taxon>Ecdysozoa</taxon>
        <taxon>Nematoda</taxon>
        <taxon>Chromadorea</taxon>
        <taxon>Rhabditida</taxon>
        <taxon>Rhabditina</taxon>
        <taxon>Rhabditomorpha</taxon>
        <taxon>Strongyloidea</taxon>
        <taxon>Ancylostomatidae</taxon>
        <taxon>Ancylostomatinae</taxon>
        <taxon>Ancylostoma</taxon>
    </lineage>
</organism>
<dbReference type="AlphaFoldDB" id="A0A016SHF7"/>
<sequence>MVMVGIRQEHTHLWRNERGFDNVAPLDVREVDCKESHASVEWHGVASIDRGATPRVRALDAPAERLL</sequence>
<evidence type="ECO:0000313" key="1">
    <source>
        <dbReference type="EMBL" id="EYB89827.1"/>
    </source>
</evidence>
<protein>
    <submittedName>
        <fullName evidence="1">Uncharacterized protein</fullName>
    </submittedName>
</protein>
<accession>A0A016SHF7</accession>
<dbReference type="EMBL" id="JARK01001563">
    <property type="protein sequence ID" value="EYB89827.1"/>
    <property type="molecule type" value="Genomic_DNA"/>
</dbReference>